<dbReference type="EMBL" id="JADIKI010000023">
    <property type="protein sequence ID" value="MFK2855397.1"/>
    <property type="molecule type" value="Genomic_DNA"/>
</dbReference>
<accession>A0ABW8IJK5</accession>
<evidence type="ECO:0000313" key="2">
    <source>
        <dbReference type="EMBL" id="MFK2855397.1"/>
    </source>
</evidence>
<feature type="region of interest" description="Disordered" evidence="1">
    <location>
        <begin position="680"/>
        <end position="700"/>
    </location>
</feature>
<dbReference type="Proteomes" id="UP001620409">
    <property type="component" value="Unassembled WGS sequence"/>
</dbReference>
<gene>
    <name evidence="2" type="ORF">ISP18_12415</name>
</gene>
<comment type="caution">
    <text evidence="2">The sequence shown here is derived from an EMBL/GenBank/DDBJ whole genome shotgun (WGS) entry which is preliminary data.</text>
</comment>
<keyword evidence="3" id="KW-1185">Reference proteome</keyword>
<protein>
    <recommendedName>
        <fullName evidence="4">Peptidase C58 YopT-type domain-containing protein</fullName>
    </recommendedName>
</protein>
<sequence length="700" mass="79192">MTPFLVSEFGRLTISNLIKECFGSEFLDVNRKDQVDYIFRYLNDLKAETVLLESEYVDKDYLDDYAKFYVRRFSSRGHKCARLHFFRGKWEHFHIEACLGKGGPDSELQKLQKDYLGFVVIKPLPKTVIGKTCLKLYEGLNSGSKVALKRTYTVNLFGIELSVDSIAFQEQDKVTSACAATSIWSALHALQWRSLREIPSCSEITTNAINFIPGSSNSFPSRELTNKQILRALDVERLRHHSHNLTDTSQDKAKDLIQCYIRSALPLILGVEVYTIEGNGELTKRAGHALTIVGFDFSDSDPSIYVHDDRLGPFARARFVRLNPSEGEVGYKVREPQQWGLVLQKKDDLGRWIKPHELLVPETLFAMTDKKARLSIDLILNTCRLIQRVYRNGINVLAPDNINSPDFALDFDVSLMELTQIKKEVLKVELPDAATMPDSLTDAQHRRVALLTNGFARFQWVARFKHGNKPAFLMLVDATDIPQGHAVSAIYIQDPLAMQAVISAIEESGVGVDALADVERSSFLASFLRRARPSERTLHHHLDESYGEPRAPKRLKAKEVKNDNVVANKHRCAYYEAVDERLDELFPDLVSDLNAFMIWVIDHEGTLIIGQEIDQAGHPTLTDFKPARIGGELRKDASGWMINSKSGRYSGNYQNANVLLDNALKRFKAIFHRSRDELKAKHWSPPSAPPEHSSPLTDKV</sequence>
<proteinExistence type="predicted"/>
<reference evidence="2 3" key="1">
    <citation type="submission" date="2020-10" db="EMBL/GenBank/DDBJ databases">
        <title>Phylogeny of dyella-like bacteria.</title>
        <authorList>
            <person name="Fu J."/>
        </authorList>
    </citation>
    <scope>NUCLEOTIDE SEQUENCE [LARGE SCALE GENOMIC DNA]</scope>
    <source>
        <strain evidence="2 3">DHG40</strain>
    </source>
</reference>
<evidence type="ECO:0000313" key="3">
    <source>
        <dbReference type="Proteomes" id="UP001620409"/>
    </source>
</evidence>
<evidence type="ECO:0000256" key="1">
    <source>
        <dbReference type="SAM" id="MobiDB-lite"/>
    </source>
</evidence>
<feature type="compositionally biased region" description="Low complexity" evidence="1">
    <location>
        <begin position="690"/>
        <end position="700"/>
    </location>
</feature>
<evidence type="ECO:0008006" key="4">
    <source>
        <dbReference type="Google" id="ProtNLM"/>
    </source>
</evidence>
<name>A0ABW8IJK5_9GAMM</name>
<organism evidence="2 3">
    <name type="scientific">Dyella humi</name>
    <dbReference type="NCBI Taxonomy" id="1770547"/>
    <lineage>
        <taxon>Bacteria</taxon>
        <taxon>Pseudomonadati</taxon>
        <taxon>Pseudomonadota</taxon>
        <taxon>Gammaproteobacteria</taxon>
        <taxon>Lysobacterales</taxon>
        <taxon>Rhodanobacteraceae</taxon>
        <taxon>Dyella</taxon>
    </lineage>
</organism>
<dbReference type="RefSeq" id="WP_380012176.1">
    <property type="nucleotide sequence ID" value="NZ_JADIKI010000023.1"/>
</dbReference>